<dbReference type="Pfam" id="PF14534">
    <property type="entry name" value="DUF4440"/>
    <property type="match status" value="1"/>
</dbReference>
<evidence type="ECO:0000313" key="3">
    <source>
        <dbReference type="Proteomes" id="UP000649739"/>
    </source>
</evidence>
<dbReference type="Gene3D" id="3.10.450.50">
    <property type="match status" value="1"/>
</dbReference>
<organism evidence="2 3">
    <name type="scientific">Pilimelia anulata</name>
    <dbReference type="NCBI Taxonomy" id="53371"/>
    <lineage>
        <taxon>Bacteria</taxon>
        <taxon>Bacillati</taxon>
        <taxon>Actinomycetota</taxon>
        <taxon>Actinomycetes</taxon>
        <taxon>Micromonosporales</taxon>
        <taxon>Micromonosporaceae</taxon>
        <taxon>Pilimelia</taxon>
    </lineage>
</organism>
<dbReference type="InterPro" id="IPR027843">
    <property type="entry name" value="DUF4440"/>
</dbReference>
<evidence type="ECO:0000259" key="1">
    <source>
        <dbReference type="Pfam" id="PF14534"/>
    </source>
</evidence>
<dbReference type="EMBL" id="BMQB01000007">
    <property type="protein sequence ID" value="GGK00927.1"/>
    <property type="molecule type" value="Genomic_DNA"/>
</dbReference>
<dbReference type="InterPro" id="IPR032710">
    <property type="entry name" value="NTF2-like_dom_sf"/>
</dbReference>
<proteinExistence type="predicted"/>
<sequence>MPPVPRAARLAGVTDASDLAALRAADRRLQAAQLAADADALDRLIDDRLRFTGPDGRMYTKQDDLALQRSGEQALTEVTEEGLDALVAGDTGVTWFRGRLAGRLRGEAFTAHVRYTRTWIRSGPDWRLLAAHVSPAD</sequence>
<protein>
    <recommendedName>
        <fullName evidence="1">DUF4440 domain-containing protein</fullName>
    </recommendedName>
</protein>
<comment type="caution">
    <text evidence="2">The sequence shown here is derived from an EMBL/GenBank/DDBJ whole genome shotgun (WGS) entry which is preliminary data.</text>
</comment>
<reference evidence="2" key="1">
    <citation type="journal article" date="2014" name="Int. J. Syst. Evol. Microbiol.">
        <title>Complete genome sequence of Corynebacterium casei LMG S-19264T (=DSM 44701T), isolated from a smear-ripened cheese.</title>
        <authorList>
            <consortium name="US DOE Joint Genome Institute (JGI-PGF)"/>
            <person name="Walter F."/>
            <person name="Albersmeier A."/>
            <person name="Kalinowski J."/>
            <person name="Ruckert C."/>
        </authorList>
    </citation>
    <scope>NUCLEOTIDE SEQUENCE</scope>
    <source>
        <strain evidence="2">JCM 3090</strain>
    </source>
</reference>
<feature type="domain" description="DUF4440" evidence="1">
    <location>
        <begin position="22"/>
        <end position="128"/>
    </location>
</feature>
<reference evidence="2" key="2">
    <citation type="submission" date="2020-09" db="EMBL/GenBank/DDBJ databases">
        <authorList>
            <person name="Sun Q."/>
            <person name="Ohkuma M."/>
        </authorList>
    </citation>
    <scope>NUCLEOTIDE SEQUENCE</scope>
    <source>
        <strain evidence="2">JCM 3090</strain>
    </source>
</reference>
<name>A0A8J3B8F8_9ACTN</name>
<dbReference type="SUPFAM" id="SSF54427">
    <property type="entry name" value="NTF2-like"/>
    <property type="match status" value="1"/>
</dbReference>
<dbReference type="Proteomes" id="UP000649739">
    <property type="component" value="Unassembled WGS sequence"/>
</dbReference>
<evidence type="ECO:0000313" key="2">
    <source>
        <dbReference type="EMBL" id="GGK00927.1"/>
    </source>
</evidence>
<accession>A0A8J3B8F8</accession>
<gene>
    <name evidence="2" type="ORF">GCM10010123_33600</name>
</gene>
<keyword evidence="3" id="KW-1185">Reference proteome</keyword>
<dbReference type="AlphaFoldDB" id="A0A8J3B8F8"/>